<evidence type="ECO:0000313" key="1">
    <source>
        <dbReference type="EMBL" id="QOV18801.1"/>
    </source>
</evidence>
<dbReference type="EMBL" id="CP063304">
    <property type="protein sequence ID" value="QOV18801.1"/>
    <property type="molecule type" value="Genomic_DNA"/>
</dbReference>
<sequence length="253" mass="28821">MSQFYIARAAEIEKQYDARGFAITELLADSHDGSVRNYKGFLKAGSEIKPELSKDKVVIYMFGKGSGYVADCDKVHNIEEKVSFYFPNFDQNPYRIHAFEDMEFVKSVVTMDDYDWDDYQHSHIRLPYFRSLSQCVRYDQDCKGANTTSWHVLNPKQLGHVIIGVVRAVGEGTDEKGHPAVHQWNYCLGNADFELTVDGESTQTKSGDWSFIPAGPDHSLMAKSGQEVFYVWYEQYSRGAGDYIVKLAKGEME</sequence>
<reference evidence="1 2" key="1">
    <citation type="submission" date="2020-10" db="EMBL/GenBank/DDBJ databases">
        <title>Blautia liquoris sp.nov., isolated from the mud in a fermentation cellar used for the production of Chinese strong-flavoured liquor.</title>
        <authorList>
            <person name="Lu L."/>
        </authorList>
    </citation>
    <scope>NUCLEOTIDE SEQUENCE [LARGE SCALE GENOMIC DNA]</scope>
    <source>
        <strain evidence="1 2">LZLJ-3</strain>
    </source>
</reference>
<accession>A0A7M2RFN9</accession>
<dbReference type="InterPro" id="IPR011051">
    <property type="entry name" value="RmlC_Cupin_sf"/>
</dbReference>
<protein>
    <recommendedName>
        <fullName evidence="3">Cupin domain protein</fullName>
    </recommendedName>
</protein>
<dbReference type="Gene3D" id="2.60.120.10">
    <property type="entry name" value="Jelly Rolls"/>
    <property type="match status" value="1"/>
</dbReference>
<dbReference type="SUPFAM" id="SSF51182">
    <property type="entry name" value="RmlC-like cupins"/>
    <property type="match status" value="1"/>
</dbReference>
<dbReference type="Proteomes" id="UP000593601">
    <property type="component" value="Chromosome"/>
</dbReference>
<dbReference type="AlphaFoldDB" id="A0A7M2RFN9"/>
<name>A0A7M2RFN9_9FIRM</name>
<dbReference type="InterPro" id="IPR014710">
    <property type="entry name" value="RmlC-like_jellyroll"/>
</dbReference>
<gene>
    <name evidence="1" type="ORF">INP51_12440</name>
</gene>
<dbReference type="RefSeq" id="WP_193735163.1">
    <property type="nucleotide sequence ID" value="NZ_CP063304.1"/>
</dbReference>
<dbReference type="KEGG" id="bliq:INP51_12440"/>
<evidence type="ECO:0008006" key="3">
    <source>
        <dbReference type="Google" id="ProtNLM"/>
    </source>
</evidence>
<keyword evidence="2" id="KW-1185">Reference proteome</keyword>
<proteinExistence type="predicted"/>
<organism evidence="1 2">
    <name type="scientific">Blautia liquoris</name>
    <dbReference type="NCBI Taxonomy" id="2779518"/>
    <lineage>
        <taxon>Bacteria</taxon>
        <taxon>Bacillati</taxon>
        <taxon>Bacillota</taxon>
        <taxon>Clostridia</taxon>
        <taxon>Lachnospirales</taxon>
        <taxon>Lachnospiraceae</taxon>
        <taxon>Blautia</taxon>
    </lineage>
</organism>
<evidence type="ECO:0000313" key="2">
    <source>
        <dbReference type="Proteomes" id="UP000593601"/>
    </source>
</evidence>